<protein>
    <submittedName>
        <fullName evidence="2">Glycosyl transferase family 2</fullName>
    </submittedName>
</protein>
<proteinExistence type="predicted"/>
<accession>A0A1G7FFR4</accession>
<dbReference type="PANTHER" id="PTHR43685">
    <property type="entry name" value="GLYCOSYLTRANSFERASE"/>
    <property type="match status" value="1"/>
</dbReference>
<dbReference type="PANTHER" id="PTHR43685:SF11">
    <property type="entry name" value="GLYCOSYLTRANSFERASE TAGX-RELATED"/>
    <property type="match status" value="1"/>
</dbReference>
<dbReference type="InterPro" id="IPR001173">
    <property type="entry name" value="Glyco_trans_2-like"/>
</dbReference>
<keyword evidence="3" id="KW-1185">Reference proteome</keyword>
<dbReference type="InterPro" id="IPR050834">
    <property type="entry name" value="Glycosyltransf_2"/>
</dbReference>
<dbReference type="STRING" id="637679.GCA_001550055_03742"/>
<feature type="domain" description="Glycosyltransferase 2-like" evidence="1">
    <location>
        <begin position="10"/>
        <end position="118"/>
    </location>
</feature>
<dbReference type="AlphaFoldDB" id="A0A1G7FFR4"/>
<dbReference type="RefSeq" id="WP_068307863.1">
    <property type="nucleotide sequence ID" value="NZ_FNAK01000011.1"/>
</dbReference>
<organism evidence="2 3">
    <name type="scientific">Kordiimonas lacus</name>
    <dbReference type="NCBI Taxonomy" id="637679"/>
    <lineage>
        <taxon>Bacteria</taxon>
        <taxon>Pseudomonadati</taxon>
        <taxon>Pseudomonadota</taxon>
        <taxon>Alphaproteobacteria</taxon>
        <taxon>Kordiimonadales</taxon>
        <taxon>Kordiimonadaceae</taxon>
        <taxon>Kordiimonas</taxon>
    </lineage>
</organism>
<evidence type="ECO:0000313" key="3">
    <source>
        <dbReference type="Proteomes" id="UP000183685"/>
    </source>
</evidence>
<dbReference type="OrthoDB" id="9813349at2"/>
<dbReference type="InterPro" id="IPR029044">
    <property type="entry name" value="Nucleotide-diphossugar_trans"/>
</dbReference>
<dbReference type="SUPFAM" id="SSF53448">
    <property type="entry name" value="Nucleotide-diphospho-sugar transferases"/>
    <property type="match status" value="1"/>
</dbReference>
<sequence>MSSTKPSVAIVLATYNGDKYLECQIESIRNQTYADWKLFVRDDNSTDATQSIIQKFEQKDDRIINIDSGGKRLGYCQNFSVLLQHTLDAGADIVFLSDQDDFWLPTKLEKQVRWHDGKSPMLCHTDLELVDHHLKPIRSSYIQHLGLKPHLAKTAKSLLLENNITGCATSVDRRILSQALPVPEGMDNHDMWLGVVASIVGEIRYIDEAMVKYRQHSQNVIGGNNLAQARWSLGALKATKQKHQGKLRGRIYAFGELVRRLEGQFDVDALRTYIRLVSCDAPSFKKLWLLRRQGFRNQTFKGTLLTFLQLLK</sequence>
<keyword evidence="2" id="KW-0808">Transferase</keyword>
<gene>
    <name evidence="2" type="ORF">SAMN04488071_3714</name>
</gene>
<dbReference type="CDD" id="cd04196">
    <property type="entry name" value="GT_2_like_d"/>
    <property type="match status" value="1"/>
</dbReference>
<dbReference type="GO" id="GO:0016740">
    <property type="term" value="F:transferase activity"/>
    <property type="evidence" value="ECO:0007669"/>
    <property type="project" value="UniProtKB-KW"/>
</dbReference>
<dbReference type="Pfam" id="PF00535">
    <property type="entry name" value="Glycos_transf_2"/>
    <property type="match status" value="1"/>
</dbReference>
<dbReference type="EMBL" id="FNAK01000011">
    <property type="protein sequence ID" value="SDE74717.1"/>
    <property type="molecule type" value="Genomic_DNA"/>
</dbReference>
<name>A0A1G7FFR4_9PROT</name>
<evidence type="ECO:0000259" key="1">
    <source>
        <dbReference type="Pfam" id="PF00535"/>
    </source>
</evidence>
<evidence type="ECO:0000313" key="2">
    <source>
        <dbReference type="EMBL" id="SDE74717.1"/>
    </source>
</evidence>
<dbReference type="Proteomes" id="UP000183685">
    <property type="component" value="Unassembled WGS sequence"/>
</dbReference>
<reference evidence="2 3" key="1">
    <citation type="submission" date="2016-10" db="EMBL/GenBank/DDBJ databases">
        <authorList>
            <person name="de Groot N.N."/>
        </authorList>
    </citation>
    <scope>NUCLEOTIDE SEQUENCE [LARGE SCALE GENOMIC DNA]</scope>
    <source>
        <strain evidence="2 3">CGMCC 1.9109</strain>
    </source>
</reference>
<dbReference type="Gene3D" id="3.90.550.10">
    <property type="entry name" value="Spore Coat Polysaccharide Biosynthesis Protein SpsA, Chain A"/>
    <property type="match status" value="1"/>
</dbReference>